<comment type="caution">
    <text evidence="2">The sequence shown here is derived from an EMBL/GenBank/DDBJ whole genome shotgun (WGS) entry which is preliminary data.</text>
</comment>
<sequence length="93" mass="10657">MKHAFQEEELVDVMEAVETTDLMDLVVFNDDFNTFDHVINTLIRVCKHTNEQAEQCTIIIHYKGKCPVKSGSFEFLKPLREAICEAGIDARIL</sequence>
<evidence type="ECO:0000313" key="2">
    <source>
        <dbReference type="EMBL" id="RAW02836.1"/>
    </source>
</evidence>
<dbReference type="Proteomes" id="UP000251889">
    <property type="component" value="Unassembled WGS sequence"/>
</dbReference>
<organism evidence="2 3">
    <name type="scientific">Pseudochryseolinea flava</name>
    <dbReference type="NCBI Taxonomy" id="2059302"/>
    <lineage>
        <taxon>Bacteria</taxon>
        <taxon>Pseudomonadati</taxon>
        <taxon>Bacteroidota</taxon>
        <taxon>Cytophagia</taxon>
        <taxon>Cytophagales</taxon>
        <taxon>Fulvivirgaceae</taxon>
        <taxon>Pseudochryseolinea</taxon>
    </lineage>
</organism>
<dbReference type="AlphaFoldDB" id="A0A364Y6V4"/>
<dbReference type="InterPro" id="IPR014719">
    <property type="entry name" value="Ribosomal_bL12_C/ClpS-like"/>
</dbReference>
<dbReference type="GO" id="GO:0008233">
    <property type="term" value="F:peptidase activity"/>
    <property type="evidence" value="ECO:0007669"/>
    <property type="project" value="UniProtKB-KW"/>
</dbReference>
<name>A0A364Y6V4_9BACT</name>
<gene>
    <name evidence="2" type="ORF">DQQ10_01630</name>
</gene>
<dbReference type="SUPFAM" id="SSF54736">
    <property type="entry name" value="ClpS-like"/>
    <property type="match status" value="1"/>
</dbReference>
<accession>A0A364Y6V4</accession>
<dbReference type="RefSeq" id="WP_112745051.1">
    <property type="nucleotide sequence ID" value="NZ_QMFY01000001.1"/>
</dbReference>
<protein>
    <submittedName>
        <fullName evidence="2">ATP-dependent Clp protease adaptor ClpS</fullName>
    </submittedName>
</protein>
<proteinExistence type="predicted"/>
<feature type="domain" description="Adaptor protein ClpS core" evidence="1">
    <location>
        <begin position="21"/>
        <end position="83"/>
    </location>
</feature>
<evidence type="ECO:0000259" key="1">
    <source>
        <dbReference type="Pfam" id="PF02617"/>
    </source>
</evidence>
<keyword evidence="2" id="KW-0378">Hydrolase</keyword>
<dbReference type="InterPro" id="IPR003769">
    <property type="entry name" value="ClpS_core"/>
</dbReference>
<dbReference type="Pfam" id="PF02617">
    <property type="entry name" value="ClpS"/>
    <property type="match status" value="1"/>
</dbReference>
<dbReference type="GO" id="GO:0030163">
    <property type="term" value="P:protein catabolic process"/>
    <property type="evidence" value="ECO:0007669"/>
    <property type="project" value="InterPro"/>
</dbReference>
<dbReference type="OrthoDB" id="598046at2"/>
<reference evidence="2 3" key="1">
    <citation type="submission" date="2018-06" db="EMBL/GenBank/DDBJ databases">
        <title>Chryseolinea flavus sp. nov., a member of the phylum Bacteroidetes isolated from soil.</title>
        <authorList>
            <person name="Li Y."/>
            <person name="Wang J."/>
        </authorList>
    </citation>
    <scope>NUCLEOTIDE SEQUENCE [LARGE SCALE GENOMIC DNA]</scope>
    <source>
        <strain evidence="2 3">SDU1-6</strain>
    </source>
</reference>
<evidence type="ECO:0000313" key="3">
    <source>
        <dbReference type="Proteomes" id="UP000251889"/>
    </source>
</evidence>
<dbReference type="EMBL" id="QMFY01000001">
    <property type="protein sequence ID" value="RAW02836.1"/>
    <property type="molecule type" value="Genomic_DNA"/>
</dbReference>
<keyword evidence="2" id="KW-0645">Protease</keyword>
<keyword evidence="3" id="KW-1185">Reference proteome</keyword>
<dbReference type="Gene3D" id="3.30.1390.10">
    <property type="match status" value="1"/>
</dbReference>
<dbReference type="GO" id="GO:0006508">
    <property type="term" value="P:proteolysis"/>
    <property type="evidence" value="ECO:0007669"/>
    <property type="project" value="UniProtKB-KW"/>
</dbReference>